<dbReference type="PROSITE" id="PS50088">
    <property type="entry name" value="ANK_REPEAT"/>
    <property type="match status" value="3"/>
</dbReference>
<sequence length="764" mass="85782">MNNKNKQITECIREFKLRQQYPSMITKPKTVRKTVVINASLESLLPMTTKLTSKMNIPSKNGFRKLRLKLPSGKDLGEFNVQLLSNNNDVLKGKIVTIINPNKYKKFNKSNVQQNSVYLNGVSSEIKNNNIDARDNSTKIVTFKRAITNDQCHERRKDMNIESMNTDITTNNKCDENEESGNSNVQSKLLQNKNNCKSIQNVLSIKNILENNKESTNFLSVNTSDIAIKAVKKNSIDNVHSQNDSSFDAKKELYFLPVRDRNINLSLKQKPVAIDLKRDDYNLVQQAVNITSNEGIPEHKNIIWENVMVVVHDNGTSLLDNDITTKHKSNGTLINNKNHDIHNDNIYIDTATRDYEDVTSQNVLPNTFQFNENKCNMARNVDISSNHVNVSLQKKCSSCSVLKEALSIIKNENFKAKALRALANCGAEIHHQIASNLSKDIKTMDDSTVQTDSLLGLENSLITKEDMFSIEKIMPKGSYFSNTSESINPLNFMPLDENCIFSPFHQSQGSDTFPDKFINGNIINDICNKHSTANKVKEVLSQPNISCNKICEQLRRDFDNVRKWDENGMLNIHKAVISDRMYDVQRHLMVLKACNVNIDTPTQSGMTSLELAIKCNASAEIVTLLLEAGANPASFQRIHDSALILASKANSPLLPELIRYVQSSKLLNNVDFTGFAALHYCSQYGNLEGVNSLINMGANVNLQESRSGRTALFLAIENNHHIVAQKLIESGAQADIPNFSGQTVMSLENKINHLSLITLLHTPR</sequence>
<evidence type="ECO:0000256" key="1">
    <source>
        <dbReference type="ARBA" id="ARBA00022737"/>
    </source>
</evidence>
<organism evidence="4 5">
    <name type="scientific">Odynerus spinipes</name>
    <dbReference type="NCBI Taxonomy" id="1348599"/>
    <lineage>
        <taxon>Eukaryota</taxon>
        <taxon>Metazoa</taxon>
        <taxon>Ecdysozoa</taxon>
        <taxon>Arthropoda</taxon>
        <taxon>Hexapoda</taxon>
        <taxon>Insecta</taxon>
        <taxon>Pterygota</taxon>
        <taxon>Neoptera</taxon>
        <taxon>Endopterygota</taxon>
        <taxon>Hymenoptera</taxon>
        <taxon>Apocrita</taxon>
        <taxon>Aculeata</taxon>
        <taxon>Vespoidea</taxon>
        <taxon>Vespidae</taxon>
        <taxon>Eumeninae</taxon>
        <taxon>Odynerus</taxon>
    </lineage>
</organism>
<name>A0AAD9RIR9_9HYME</name>
<dbReference type="Pfam" id="PF13637">
    <property type="entry name" value="Ank_4"/>
    <property type="match status" value="1"/>
</dbReference>
<keyword evidence="1" id="KW-0677">Repeat</keyword>
<evidence type="ECO:0000256" key="3">
    <source>
        <dbReference type="PROSITE-ProRule" id="PRU00023"/>
    </source>
</evidence>
<evidence type="ECO:0000256" key="2">
    <source>
        <dbReference type="ARBA" id="ARBA00023043"/>
    </source>
</evidence>
<reference evidence="4" key="2">
    <citation type="journal article" date="2023" name="Commun. Biol.">
        <title>Intrasexual cuticular hydrocarbon dimorphism in a wasp sheds light on hydrocarbon biosynthesis genes in Hymenoptera.</title>
        <authorList>
            <person name="Moris V.C."/>
            <person name="Podsiadlowski L."/>
            <person name="Martin S."/>
            <person name="Oeyen J.P."/>
            <person name="Donath A."/>
            <person name="Petersen M."/>
            <person name="Wilbrandt J."/>
            <person name="Misof B."/>
            <person name="Liedtke D."/>
            <person name="Thamm M."/>
            <person name="Scheiner R."/>
            <person name="Schmitt T."/>
            <person name="Niehuis O."/>
        </authorList>
    </citation>
    <scope>NUCLEOTIDE SEQUENCE</scope>
    <source>
        <strain evidence="4">GBR_01_08_01A</strain>
    </source>
</reference>
<dbReference type="SMART" id="SM00248">
    <property type="entry name" value="ANK"/>
    <property type="match status" value="4"/>
</dbReference>
<feature type="repeat" description="ANK" evidence="3">
    <location>
        <begin position="673"/>
        <end position="705"/>
    </location>
</feature>
<dbReference type="PANTHER" id="PTHR46680:SF3">
    <property type="entry name" value="NF-KAPPA-B INHIBITOR CACTUS"/>
    <property type="match status" value="1"/>
</dbReference>
<dbReference type="SUPFAM" id="SSF48403">
    <property type="entry name" value="Ankyrin repeat"/>
    <property type="match status" value="1"/>
</dbReference>
<accession>A0AAD9RIR9</accession>
<feature type="repeat" description="ANK" evidence="3">
    <location>
        <begin position="707"/>
        <end position="739"/>
    </location>
</feature>
<dbReference type="GO" id="GO:0071356">
    <property type="term" value="P:cellular response to tumor necrosis factor"/>
    <property type="evidence" value="ECO:0007669"/>
    <property type="project" value="TreeGrafter"/>
</dbReference>
<dbReference type="PANTHER" id="PTHR46680">
    <property type="entry name" value="NF-KAPPA-B INHIBITOR ALPHA"/>
    <property type="match status" value="1"/>
</dbReference>
<gene>
    <name evidence="4" type="ORF">KPH14_006256</name>
</gene>
<protein>
    <submittedName>
        <fullName evidence="4">Uncharacterized protein</fullName>
    </submittedName>
</protein>
<comment type="caution">
    <text evidence="4">The sequence shown here is derived from an EMBL/GenBank/DDBJ whole genome shotgun (WGS) entry which is preliminary data.</text>
</comment>
<dbReference type="InterPro" id="IPR051070">
    <property type="entry name" value="NF-kappa-B_inhibitor"/>
</dbReference>
<dbReference type="InterPro" id="IPR036770">
    <property type="entry name" value="Ankyrin_rpt-contain_sf"/>
</dbReference>
<reference evidence="4" key="1">
    <citation type="submission" date="2021-08" db="EMBL/GenBank/DDBJ databases">
        <authorList>
            <person name="Misof B."/>
            <person name="Oliver O."/>
            <person name="Podsiadlowski L."/>
            <person name="Donath A."/>
            <person name="Peters R."/>
            <person name="Mayer C."/>
            <person name="Rust J."/>
            <person name="Gunkel S."/>
            <person name="Lesny P."/>
            <person name="Martin S."/>
            <person name="Oeyen J.P."/>
            <person name="Petersen M."/>
            <person name="Panagiotis P."/>
            <person name="Wilbrandt J."/>
            <person name="Tanja T."/>
        </authorList>
    </citation>
    <scope>NUCLEOTIDE SEQUENCE</scope>
    <source>
        <strain evidence="4">GBR_01_08_01A</strain>
        <tissue evidence="4">Thorax + abdomen</tissue>
    </source>
</reference>
<keyword evidence="5" id="KW-1185">Reference proteome</keyword>
<dbReference type="Gene3D" id="1.25.40.20">
    <property type="entry name" value="Ankyrin repeat-containing domain"/>
    <property type="match status" value="1"/>
</dbReference>
<dbReference type="GO" id="GO:0051059">
    <property type="term" value="F:NF-kappaB binding"/>
    <property type="evidence" value="ECO:0007669"/>
    <property type="project" value="TreeGrafter"/>
</dbReference>
<proteinExistence type="predicted"/>
<dbReference type="InterPro" id="IPR002110">
    <property type="entry name" value="Ankyrin_rpt"/>
</dbReference>
<dbReference type="Proteomes" id="UP001258017">
    <property type="component" value="Unassembled WGS sequence"/>
</dbReference>
<feature type="repeat" description="ANK" evidence="3">
    <location>
        <begin position="604"/>
        <end position="637"/>
    </location>
</feature>
<dbReference type="AlphaFoldDB" id="A0AAD9RIR9"/>
<keyword evidence="2 3" id="KW-0040">ANK repeat</keyword>
<dbReference type="PROSITE" id="PS50297">
    <property type="entry name" value="ANK_REP_REGION"/>
    <property type="match status" value="2"/>
</dbReference>
<evidence type="ECO:0000313" key="4">
    <source>
        <dbReference type="EMBL" id="KAK2580522.1"/>
    </source>
</evidence>
<evidence type="ECO:0000313" key="5">
    <source>
        <dbReference type="Proteomes" id="UP001258017"/>
    </source>
</evidence>
<dbReference type="EMBL" id="JAIFRP010000053">
    <property type="protein sequence ID" value="KAK2580522.1"/>
    <property type="molecule type" value="Genomic_DNA"/>
</dbReference>
<dbReference type="GO" id="GO:0005829">
    <property type="term" value="C:cytosol"/>
    <property type="evidence" value="ECO:0007669"/>
    <property type="project" value="TreeGrafter"/>
</dbReference>